<feature type="domain" description="Hemerythrin-like" evidence="1">
    <location>
        <begin position="12"/>
        <end position="72"/>
    </location>
</feature>
<accession>A0A160F188</accession>
<sequence length="73" mass="8172">MADLAQQIGENNDIADWKEALLALREHVQSFLANLDPHFEGEAGVLFPMMAKYIGRTPGSIAVMEYEHDQAKQ</sequence>
<gene>
    <name evidence="2" type="ORF">GFC30_2128</name>
</gene>
<dbReference type="OrthoDB" id="9792554at2"/>
<dbReference type="KEGG" id="aamy:GFC30_2128"/>
<dbReference type="Pfam" id="PF01814">
    <property type="entry name" value="Hemerythrin"/>
    <property type="match status" value="1"/>
</dbReference>
<dbReference type="EMBL" id="CP015438">
    <property type="protein sequence ID" value="ANB59876.1"/>
    <property type="molecule type" value="Genomic_DNA"/>
</dbReference>
<protein>
    <submittedName>
        <fullName evidence="2">Hemerythrin HHE cation binding domain protein</fullName>
    </submittedName>
</protein>
<reference evidence="2 3" key="1">
    <citation type="journal article" date="2006" name="Syst. Appl. Microbiol.">
        <title>Anoxybacillus amylolyticus sp. nov., a thermophilic amylase producing bacterium isolated from Mount Rittmann (Antarctica).</title>
        <authorList>
            <person name="Poli A."/>
            <person name="Esposito E."/>
            <person name="Lama L."/>
            <person name="Orlando P."/>
            <person name="Nicolaus G."/>
            <person name="de Appolonia F."/>
            <person name="Gambacorta A."/>
            <person name="Nicolaus B."/>
        </authorList>
    </citation>
    <scope>NUCLEOTIDE SEQUENCE [LARGE SCALE GENOMIC DNA]</scope>
    <source>
        <strain evidence="2 3">DSM 15939</strain>
    </source>
</reference>
<evidence type="ECO:0000313" key="3">
    <source>
        <dbReference type="Proteomes" id="UP000076865"/>
    </source>
</evidence>
<dbReference type="Proteomes" id="UP000076865">
    <property type="component" value="Chromosome"/>
</dbReference>
<organism evidence="2 3">
    <name type="scientific">Anoxybacteroides amylolyticum</name>
    <dbReference type="NCBI Taxonomy" id="294699"/>
    <lineage>
        <taxon>Bacteria</taxon>
        <taxon>Bacillati</taxon>
        <taxon>Bacillota</taxon>
        <taxon>Bacilli</taxon>
        <taxon>Bacillales</taxon>
        <taxon>Anoxybacillaceae</taxon>
        <taxon>Anoxybacteroides</taxon>
    </lineage>
</organism>
<evidence type="ECO:0000259" key="1">
    <source>
        <dbReference type="Pfam" id="PF01814"/>
    </source>
</evidence>
<evidence type="ECO:0000313" key="2">
    <source>
        <dbReference type="EMBL" id="ANB59876.1"/>
    </source>
</evidence>
<dbReference type="PATRIC" id="fig|294699.3.peg.2197"/>
<dbReference type="AlphaFoldDB" id="A0A160F188"/>
<proteinExistence type="predicted"/>
<dbReference type="Gene3D" id="1.20.120.520">
    <property type="entry name" value="nmb1532 protein domain like"/>
    <property type="match status" value="1"/>
</dbReference>
<name>A0A160F188_9BACL</name>
<dbReference type="InterPro" id="IPR012312">
    <property type="entry name" value="Hemerythrin-like"/>
</dbReference>
<keyword evidence="3" id="KW-1185">Reference proteome</keyword>